<dbReference type="InterPro" id="IPR015425">
    <property type="entry name" value="FH2_Formin"/>
</dbReference>
<evidence type="ECO:0000313" key="2">
    <source>
        <dbReference type="EMBL" id="KAJ3588200.1"/>
    </source>
</evidence>
<sequence length="97" mass="10672">MPVVKLPYGLEVKKTYKPEAVMKRVNWSKIVPQEMAENCFWIKVKEEKFENPDLFAQLSVCFSSRTKAGDTSAGVTRCLMVPAVLMNGGAFGARGGG</sequence>
<dbReference type="InterPro" id="IPR051412">
    <property type="entry name" value="Formin_Homology_Diaphanous_sf"/>
</dbReference>
<feature type="domain" description="FH2" evidence="1">
    <location>
        <begin position="13"/>
        <end position="69"/>
    </location>
</feature>
<dbReference type="Proteomes" id="UP001148018">
    <property type="component" value="Unassembled WGS sequence"/>
</dbReference>
<proteinExistence type="predicted"/>
<dbReference type="PANTHER" id="PTHR45691:SF3">
    <property type="entry name" value="PROTEIN DIAPHANOUS HOMOLOG 2"/>
    <property type="match status" value="1"/>
</dbReference>
<gene>
    <name evidence="2" type="ORF">NHX12_011794</name>
</gene>
<accession>A0A9Q0DJL1</accession>
<dbReference type="GO" id="GO:0030041">
    <property type="term" value="P:actin filament polymerization"/>
    <property type="evidence" value="ECO:0007669"/>
    <property type="project" value="TreeGrafter"/>
</dbReference>
<evidence type="ECO:0000313" key="3">
    <source>
        <dbReference type="Proteomes" id="UP001148018"/>
    </source>
</evidence>
<name>A0A9Q0DJL1_9TELE</name>
<reference evidence="2" key="1">
    <citation type="submission" date="2022-07" db="EMBL/GenBank/DDBJ databases">
        <title>Chromosome-level genome of Muraenolepis orangiensis.</title>
        <authorList>
            <person name="Kim J."/>
        </authorList>
    </citation>
    <scope>NUCLEOTIDE SEQUENCE</scope>
    <source>
        <strain evidence="2">KU_S4_2022</strain>
        <tissue evidence="2">Muscle</tissue>
    </source>
</reference>
<keyword evidence="3" id="KW-1185">Reference proteome</keyword>
<dbReference type="EMBL" id="JANIIK010000116">
    <property type="protein sequence ID" value="KAJ3588200.1"/>
    <property type="molecule type" value="Genomic_DNA"/>
</dbReference>
<dbReference type="Pfam" id="PF02181">
    <property type="entry name" value="FH2"/>
    <property type="match status" value="1"/>
</dbReference>
<dbReference type="OrthoDB" id="8950899at2759"/>
<evidence type="ECO:0000259" key="1">
    <source>
        <dbReference type="Pfam" id="PF02181"/>
    </source>
</evidence>
<dbReference type="GO" id="GO:0005884">
    <property type="term" value="C:actin filament"/>
    <property type="evidence" value="ECO:0007669"/>
    <property type="project" value="TreeGrafter"/>
</dbReference>
<dbReference type="PANTHER" id="PTHR45691">
    <property type="entry name" value="PROTEIN DIAPHANOUS"/>
    <property type="match status" value="1"/>
</dbReference>
<dbReference type="AlphaFoldDB" id="A0A9Q0DJL1"/>
<protein>
    <recommendedName>
        <fullName evidence="1">FH2 domain-containing protein</fullName>
    </recommendedName>
</protein>
<comment type="caution">
    <text evidence="2">The sequence shown here is derived from an EMBL/GenBank/DDBJ whole genome shotgun (WGS) entry which is preliminary data.</text>
</comment>
<organism evidence="2 3">
    <name type="scientific">Muraenolepis orangiensis</name>
    <name type="common">Patagonian moray cod</name>
    <dbReference type="NCBI Taxonomy" id="630683"/>
    <lineage>
        <taxon>Eukaryota</taxon>
        <taxon>Metazoa</taxon>
        <taxon>Chordata</taxon>
        <taxon>Craniata</taxon>
        <taxon>Vertebrata</taxon>
        <taxon>Euteleostomi</taxon>
        <taxon>Actinopterygii</taxon>
        <taxon>Neopterygii</taxon>
        <taxon>Teleostei</taxon>
        <taxon>Neoteleostei</taxon>
        <taxon>Acanthomorphata</taxon>
        <taxon>Zeiogadaria</taxon>
        <taxon>Gadariae</taxon>
        <taxon>Gadiformes</taxon>
        <taxon>Muraenolepidoidei</taxon>
        <taxon>Muraenolepididae</taxon>
        <taxon>Muraenolepis</taxon>
    </lineage>
</organism>
<dbReference type="Gene3D" id="6.10.30.30">
    <property type="match status" value="1"/>
</dbReference>